<gene>
    <name evidence="3" type="ORF">VNI00_011651</name>
</gene>
<dbReference type="Gene3D" id="1.20.1280.50">
    <property type="match status" value="1"/>
</dbReference>
<name>A0AAW0CC08_9AGAR</name>
<dbReference type="Pfam" id="PF12937">
    <property type="entry name" value="F-box-like"/>
    <property type="match status" value="1"/>
</dbReference>
<evidence type="ECO:0000313" key="4">
    <source>
        <dbReference type="Proteomes" id="UP001383192"/>
    </source>
</evidence>
<dbReference type="InterPro" id="IPR001810">
    <property type="entry name" value="F-box_dom"/>
</dbReference>
<evidence type="ECO:0000313" key="3">
    <source>
        <dbReference type="EMBL" id="KAK7036454.1"/>
    </source>
</evidence>
<evidence type="ECO:0000259" key="2">
    <source>
        <dbReference type="Pfam" id="PF12937"/>
    </source>
</evidence>
<feature type="domain" description="F-box" evidence="2">
    <location>
        <begin position="95"/>
        <end position="160"/>
    </location>
</feature>
<reference evidence="3 4" key="1">
    <citation type="submission" date="2024-01" db="EMBL/GenBank/DDBJ databases">
        <title>A draft genome for a cacao thread blight-causing isolate of Paramarasmius palmivorus.</title>
        <authorList>
            <person name="Baruah I.K."/>
            <person name="Bukari Y."/>
            <person name="Amoako-Attah I."/>
            <person name="Meinhardt L.W."/>
            <person name="Bailey B.A."/>
            <person name="Cohen S.P."/>
        </authorList>
    </citation>
    <scope>NUCLEOTIDE SEQUENCE [LARGE SCALE GENOMIC DNA]</scope>
    <source>
        <strain evidence="3 4">GH-12</strain>
    </source>
</reference>
<keyword evidence="4" id="KW-1185">Reference proteome</keyword>
<keyword evidence="1" id="KW-0175">Coiled coil</keyword>
<comment type="caution">
    <text evidence="3">The sequence shown here is derived from an EMBL/GenBank/DDBJ whole genome shotgun (WGS) entry which is preliminary data.</text>
</comment>
<organism evidence="3 4">
    <name type="scientific">Paramarasmius palmivorus</name>
    <dbReference type="NCBI Taxonomy" id="297713"/>
    <lineage>
        <taxon>Eukaryota</taxon>
        <taxon>Fungi</taxon>
        <taxon>Dikarya</taxon>
        <taxon>Basidiomycota</taxon>
        <taxon>Agaricomycotina</taxon>
        <taxon>Agaricomycetes</taxon>
        <taxon>Agaricomycetidae</taxon>
        <taxon>Agaricales</taxon>
        <taxon>Marasmiineae</taxon>
        <taxon>Marasmiaceae</taxon>
        <taxon>Paramarasmius</taxon>
    </lineage>
</organism>
<proteinExistence type="predicted"/>
<dbReference type="AlphaFoldDB" id="A0AAW0CC08"/>
<protein>
    <recommendedName>
        <fullName evidence="2">F-box domain-containing protein</fullName>
    </recommendedName>
</protein>
<feature type="coiled-coil region" evidence="1">
    <location>
        <begin position="52"/>
        <end position="86"/>
    </location>
</feature>
<accession>A0AAW0CC08</accession>
<dbReference type="EMBL" id="JAYKXP010000051">
    <property type="protein sequence ID" value="KAK7036454.1"/>
    <property type="molecule type" value="Genomic_DNA"/>
</dbReference>
<dbReference type="InterPro" id="IPR036047">
    <property type="entry name" value="F-box-like_dom_sf"/>
</dbReference>
<dbReference type="SUPFAM" id="SSF81383">
    <property type="entry name" value="F-box domain"/>
    <property type="match status" value="1"/>
</dbReference>
<sequence length="546" mass="62074">MSLADPVELCLQCHRAFPGQAHHFSAIEKYLKENPGNPAPSYAEITYLDGIMKEAGEEIAEYETEMRELTKRYEEKREALKSAIRRIRVLVKPSIHHLPPEILSHIFLICGVESKGWWQSSPIVLKHRGNTSIALTLSQVCSKWRSLAFSLPELWTRLEFKFEHDMLEKTARNFHSFATFCLEKSADRALTISLSTPLNSAFTFHHPVLQDVLRHSHRWQSIHFDMGADTFHLPQSMPMLESLYVYIYSPTNDYGDHIISSPRLHNLQVERLEGGGLETRLDLSSLTSLILLNSHCSISTLLSVLAKCLTLSSLHFREWLEDFTGASPDTLVHATSPLRFMSLEEMWSSNELLTNITLPDIAALCIQCDYGDPILFPTSAFTTFMARSRCTLTSLQIEGFILALDSLLEILLMIPSLEKFGFQDLLLHSEPQHCSLNLQNFFQQMTFPTRGQDADIPRPKDQILLPNLIHLDIAIVGLKFSNAWLRTMVLSRCKKDEWAAPEGVRLKQLQSFHLSCSADHCDASTLHSLECLEHDGIDVNIDVEYD</sequence>
<dbReference type="Proteomes" id="UP001383192">
    <property type="component" value="Unassembled WGS sequence"/>
</dbReference>
<evidence type="ECO:0000256" key="1">
    <source>
        <dbReference type="SAM" id="Coils"/>
    </source>
</evidence>